<evidence type="ECO:0000256" key="2">
    <source>
        <dbReference type="ARBA" id="ARBA00022741"/>
    </source>
</evidence>
<gene>
    <name evidence="8" type="ORF">KDA27_03415</name>
</gene>
<accession>A0A956N8U2</accession>
<keyword evidence="3 8" id="KW-0418">Kinase</keyword>
<dbReference type="Pfam" id="PF13374">
    <property type="entry name" value="TPR_10"/>
    <property type="match status" value="2"/>
</dbReference>
<keyword evidence="6" id="KW-0812">Transmembrane</keyword>
<dbReference type="CDD" id="cd14014">
    <property type="entry name" value="STKc_PknB_like"/>
    <property type="match status" value="1"/>
</dbReference>
<dbReference type="EMBL" id="JAGQHS010000010">
    <property type="protein sequence ID" value="MCA9754825.1"/>
    <property type="molecule type" value="Genomic_DNA"/>
</dbReference>
<keyword evidence="6" id="KW-1133">Transmembrane helix</keyword>
<feature type="domain" description="Protein kinase" evidence="7">
    <location>
        <begin position="92"/>
        <end position="353"/>
    </location>
</feature>
<sequence length="915" mass="99830">MSLGPSDWGRIRELFDRIADLPADERESFLAASCANDSDAVRAEVMELLSSLQTLESTDISDEPVRRVVESGAASVVGPVASVADGARIGPYRVVRLLGTGGMGAVYLAERSDDAFQLQVAIKVVSGGLAHPGLLDRFQEERRILASLDHPNIARVIDGGSTPEGLLYLVMEYVDGVPIDRYAESRSLSVGERLELFLPVCRAVDHAHRQLVVHRDLKPDNVLVTEDGTSKLLDFGIAKLLDRSDATRLTQTESRPMTTRYASPEQIQGEPIGTASDVHSLGVLLYELLVGRHPFLEDESSRRAVEEAILNRDPKVPGLGVELDSVLLRSLEREPLKRYSSAAELSDDLERYLTGQPVEARPWTFSYRASKFVRRNAVAVGVVSAFLLTVVGAAVFSTSAYLRADRLRVEAETQRDALSEVNRFMAGIFEAASPEQTQSRDEVTARQILDAAAERIDRSLEGQPRIAATIRNELGRRYFELGLLEESEALHRKALDEHRARGISKERSGLETLVYLGQTLLAEGNLDGADSLLVEASSIAEGVEDPEAYWLVRRSLAQVHKTRGDYPAALEILQPLYDGIEGSERRVLEIRSSVANDLGNTLARVGALAEAEQMLRLSISEGEAAFGPQHSMVGERWSNLASVLREQGRQTEALDCSRRALEINETVLGEDHPSVAVARLGLADGMVAQGLAEEAEPLHDQVVEAFRAAYGDRHPRTGIAIANRAMGFLKREEYDRARTGFGEGLSICEESLGPNHGVTLSMVHNLAQVEYRAGNLGTAESICRDALSRREAALPSDHPDVIRSLTLLGDVTREAGSRAESKRMLDDATERARATLPFDNAVRQAAERGLALWLLAEGRFDQAEPLLLGVFAVADSTEGPESARAAAAAEDLVDLYTASGRADLADRYRALASSR</sequence>
<dbReference type="Pfam" id="PF13424">
    <property type="entry name" value="TPR_12"/>
    <property type="match status" value="2"/>
</dbReference>
<dbReference type="PROSITE" id="PS00108">
    <property type="entry name" value="PROTEIN_KINASE_ST"/>
    <property type="match status" value="1"/>
</dbReference>
<dbReference type="Gene3D" id="1.25.40.10">
    <property type="entry name" value="Tetratricopeptide repeat domain"/>
    <property type="match status" value="3"/>
</dbReference>
<feature type="binding site" evidence="5">
    <location>
        <position position="123"/>
    </location>
    <ligand>
        <name>ATP</name>
        <dbReference type="ChEBI" id="CHEBI:30616"/>
    </ligand>
</feature>
<dbReference type="Gene3D" id="3.30.200.20">
    <property type="entry name" value="Phosphorylase Kinase, domain 1"/>
    <property type="match status" value="1"/>
</dbReference>
<dbReference type="SUPFAM" id="SSF56112">
    <property type="entry name" value="Protein kinase-like (PK-like)"/>
    <property type="match status" value="1"/>
</dbReference>
<dbReference type="InterPro" id="IPR000719">
    <property type="entry name" value="Prot_kinase_dom"/>
</dbReference>
<evidence type="ECO:0000313" key="8">
    <source>
        <dbReference type="EMBL" id="MCA9754825.1"/>
    </source>
</evidence>
<dbReference type="Proteomes" id="UP000739538">
    <property type="component" value="Unassembled WGS sequence"/>
</dbReference>
<dbReference type="InterPro" id="IPR008271">
    <property type="entry name" value="Ser/Thr_kinase_AS"/>
</dbReference>
<dbReference type="Gene3D" id="1.10.510.10">
    <property type="entry name" value="Transferase(Phosphotransferase) domain 1"/>
    <property type="match status" value="1"/>
</dbReference>
<dbReference type="PROSITE" id="PS50011">
    <property type="entry name" value="PROTEIN_KINASE_DOM"/>
    <property type="match status" value="1"/>
</dbReference>
<keyword evidence="8" id="KW-0723">Serine/threonine-protein kinase</keyword>
<dbReference type="PANTHER" id="PTHR43289">
    <property type="entry name" value="MITOGEN-ACTIVATED PROTEIN KINASE KINASE KINASE 20-RELATED"/>
    <property type="match status" value="1"/>
</dbReference>
<dbReference type="InterPro" id="IPR011990">
    <property type="entry name" value="TPR-like_helical_dom_sf"/>
</dbReference>
<reference evidence="8" key="2">
    <citation type="journal article" date="2021" name="Microbiome">
        <title>Successional dynamics and alternative stable states in a saline activated sludge microbial community over 9 years.</title>
        <authorList>
            <person name="Wang Y."/>
            <person name="Ye J."/>
            <person name="Ju F."/>
            <person name="Liu L."/>
            <person name="Boyd J.A."/>
            <person name="Deng Y."/>
            <person name="Parks D.H."/>
            <person name="Jiang X."/>
            <person name="Yin X."/>
            <person name="Woodcroft B.J."/>
            <person name="Tyson G.W."/>
            <person name="Hugenholtz P."/>
            <person name="Polz M.F."/>
            <person name="Zhang T."/>
        </authorList>
    </citation>
    <scope>NUCLEOTIDE SEQUENCE</scope>
    <source>
        <strain evidence="8">HKST-UBA02</strain>
    </source>
</reference>
<comment type="caution">
    <text evidence="8">The sequence shown here is derived from an EMBL/GenBank/DDBJ whole genome shotgun (WGS) entry which is preliminary data.</text>
</comment>
<dbReference type="SMART" id="SM00028">
    <property type="entry name" value="TPR"/>
    <property type="match status" value="5"/>
</dbReference>
<dbReference type="PROSITE" id="PS00107">
    <property type="entry name" value="PROTEIN_KINASE_ATP"/>
    <property type="match status" value="1"/>
</dbReference>
<dbReference type="InterPro" id="IPR011009">
    <property type="entry name" value="Kinase-like_dom_sf"/>
</dbReference>
<dbReference type="GO" id="GO:0004674">
    <property type="term" value="F:protein serine/threonine kinase activity"/>
    <property type="evidence" value="ECO:0007669"/>
    <property type="project" value="UniProtKB-KW"/>
</dbReference>
<organism evidence="8 9">
    <name type="scientific">Eiseniibacteriota bacterium</name>
    <dbReference type="NCBI Taxonomy" id="2212470"/>
    <lineage>
        <taxon>Bacteria</taxon>
        <taxon>Candidatus Eiseniibacteriota</taxon>
    </lineage>
</organism>
<protein>
    <submittedName>
        <fullName evidence="8">Serine/threonine protein kinase</fullName>
    </submittedName>
</protein>
<keyword evidence="6" id="KW-0472">Membrane</keyword>
<dbReference type="InterPro" id="IPR017441">
    <property type="entry name" value="Protein_kinase_ATP_BS"/>
</dbReference>
<reference evidence="8" key="1">
    <citation type="submission" date="2020-04" db="EMBL/GenBank/DDBJ databases">
        <authorList>
            <person name="Zhang T."/>
        </authorList>
    </citation>
    <scope>NUCLEOTIDE SEQUENCE</scope>
    <source>
        <strain evidence="8">HKST-UBA02</strain>
    </source>
</reference>
<dbReference type="InterPro" id="IPR019734">
    <property type="entry name" value="TPR_rpt"/>
</dbReference>
<name>A0A956N8U2_UNCEI</name>
<evidence type="ECO:0000256" key="1">
    <source>
        <dbReference type="ARBA" id="ARBA00022679"/>
    </source>
</evidence>
<evidence type="ECO:0000256" key="4">
    <source>
        <dbReference type="ARBA" id="ARBA00022840"/>
    </source>
</evidence>
<dbReference type="GO" id="GO:0005524">
    <property type="term" value="F:ATP binding"/>
    <property type="evidence" value="ECO:0007669"/>
    <property type="project" value="UniProtKB-UniRule"/>
</dbReference>
<dbReference type="PANTHER" id="PTHR43289:SF34">
    <property type="entry name" value="SERINE_THREONINE-PROTEIN KINASE YBDM-RELATED"/>
    <property type="match status" value="1"/>
</dbReference>
<evidence type="ECO:0000313" key="9">
    <source>
        <dbReference type="Proteomes" id="UP000739538"/>
    </source>
</evidence>
<evidence type="ECO:0000256" key="3">
    <source>
        <dbReference type="ARBA" id="ARBA00022777"/>
    </source>
</evidence>
<keyword evidence="4 5" id="KW-0067">ATP-binding</keyword>
<dbReference type="AlphaFoldDB" id="A0A956N8U2"/>
<keyword evidence="2 5" id="KW-0547">Nucleotide-binding</keyword>
<dbReference type="SMART" id="SM00220">
    <property type="entry name" value="S_TKc"/>
    <property type="match status" value="1"/>
</dbReference>
<feature type="transmembrane region" description="Helical" evidence="6">
    <location>
        <begin position="377"/>
        <end position="402"/>
    </location>
</feature>
<evidence type="ECO:0000256" key="5">
    <source>
        <dbReference type="PROSITE-ProRule" id="PRU10141"/>
    </source>
</evidence>
<evidence type="ECO:0000256" key="6">
    <source>
        <dbReference type="SAM" id="Phobius"/>
    </source>
</evidence>
<dbReference type="Pfam" id="PF00069">
    <property type="entry name" value="Pkinase"/>
    <property type="match status" value="1"/>
</dbReference>
<evidence type="ECO:0000259" key="7">
    <source>
        <dbReference type="PROSITE" id="PS50011"/>
    </source>
</evidence>
<dbReference type="SUPFAM" id="SSF48452">
    <property type="entry name" value="TPR-like"/>
    <property type="match status" value="3"/>
</dbReference>
<proteinExistence type="predicted"/>
<keyword evidence="1" id="KW-0808">Transferase</keyword>